<dbReference type="EMBL" id="BGZK01002061">
    <property type="protein sequence ID" value="GBP90140.1"/>
    <property type="molecule type" value="Genomic_DNA"/>
</dbReference>
<keyword evidence="2" id="KW-1185">Reference proteome</keyword>
<evidence type="ECO:0000313" key="1">
    <source>
        <dbReference type="EMBL" id="GBP90140.1"/>
    </source>
</evidence>
<dbReference type="PANTHER" id="PTHR21178:SF8">
    <property type="entry name" value="CILIA- AND FLAGELLA-ASSOCIATED PROTEIN 61"/>
    <property type="match status" value="1"/>
</dbReference>
<proteinExistence type="predicted"/>
<dbReference type="PANTHER" id="PTHR21178">
    <property type="entry name" value="CILIA- AND FLAGELLA-ASSOCIATED PROTEIN 61"/>
    <property type="match status" value="1"/>
</dbReference>
<sequence>MVPIRPRRFTAHSGEFKDLRRESGKSTIFIGPFTSVWYMEQPITCMPQVDINAAIVVVGASNTALAFLETILTGPSSKHLRFTNITLVSEHGLPVVSDCVRAAETCVPHVTRYTEEYVKCMPFYYYVDVVMGIMETIDRQKKCIYIKGGIIKYYDELVLTCGKQFQHPDYLKESLQHDKELACRSCVHYRFDIGTIKHSRKGKPCERILMDDPAYAPDVVPPLPELPANVMIITSINQANVCMRRILKFIEFDGQTYAEIISI</sequence>
<dbReference type="AlphaFoldDB" id="A0A4C1ZQF0"/>
<gene>
    <name evidence="1" type="primary">Cfap61</name>
    <name evidence="1" type="ORF">EVAR_99400_1</name>
</gene>
<reference evidence="1 2" key="1">
    <citation type="journal article" date="2019" name="Commun. Biol.">
        <title>The bagworm genome reveals a unique fibroin gene that provides high tensile strength.</title>
        <authorList>
            <person name="Kono N."/>
            <person name="Nakamura H."/>
            <person name="Ohtoshi R."/>
            <person name="Tomita M."/>
            <person name="Numata K."/>
            <person name="Arakawa K."/>
        </authorList>
    </citation>
    <scope>NUCLEOTIDE SEQUENCE [LARGE SCALE GENOMIC DNA]</scope>
</reference>
<accession>A0A4C1ZQF0</accession>
<keyword evidence="1" id="KW-0969">Cilium</keyword>
<keyword evidence="1" id="KW-0966">Cell projection</keyword>
<evidence type="ECO:0000313" key="2">
    <source>
        <dbReference type="Proteomes" id="UP000299102"/>
    </source>
</evidence>
<dbReference type="STRING" id="151549.A0A4C1ZQF0"/>
<name>A0A4C1ZQF0_EUMVA</name>
<dbReference type="Proteomes" id="UP000299102">
    <property type="component" value="Unassembled WGS sequence"/>
</dbReference>
<dbReference type="OrthoDB" id="382863at2759"/>
<comment type="caution">
    <text evidence="1">The sequence shown here is derived from an EMBL/GenBank/DDBJ whole genome shotgun (WGS) entry which is preliminary data.</text>
</comment>
<dbReference type="InterPro" id="IPR038884">
    <property type="entry name" value="CFAP61"/>
</dbReference>
<organism evidence="1 2">
    <name type="scientific">Eumeta variegata</name>
    <name type="common">Bagworm moth</name>
    <name type="synonym">Eumeta japonica</name>
    <dbReference type="NCBI Taxonomy" id="151549"/>
    <lineage>
        <taxon>Eukaryota</taxon>
        <taxon>Metazoa</taxon>
        <taxon>Ecdysozoa</taxon>
        <taxon>Arthropoda</taxon>
        <taxon>Hexapoda</taxon>
        <taxon>Insecta</taxon>
        <taxon>Pterygota</taxon>
        <taxon>Neoptera</taxon>
        <taxon>Endopterygota</taxon>
        <taxon>Lepidoptera</taxon>
        <taxon>Glossata</taxon>
        <taxon>Ditrysia</taxon>
        <taxon>Tineoidea</taxon>
        <taxon>Psychidae</taxon>
        <taxon>Oiketicinae</taxon>
        <taxon>Eumeta</taxon>
    </lineage>
</organism>
<keyword evidence="1" id="KW-0282">Flagellum</keyword>
<protein>
    <submittedName>
        <fullName evidence="1">Cilia-and flagella-associated protein 61</fullName>
    </submittedName>
</protein>